<sequence length="44" mass="4630">MRAQFVLFDGFDPLDVIAPYGVLYGAGTAAVVRSDRGPGTGTDR</sequence>
<dbReference type="EMBL" id="JBFALK010000025">
    <property type="protein sequence ID" value="MEV0973865.1"/>
    <property type="molecule type" value="Genomic_DNA"/>
</dbReference>
<proteinExistence type="predicted"/>
<evidence type="ECO:0000313" key="2">
    <source>
        <dbReference type="Proteomes" id="UP001551675"/>
    </source>
</evidence>
<reference evidence="1 2" key="1">
    <citation type="submission" date="2024-06" db="EMBL/GenBank/DDBJ databases">
        <title>The Natural Products Discovery Center: Release of the First 8490 Sequenced Strains for Exploring Actinobacteria Biosynthetic Diversity.</title>
        <authorList>
            <person name="Kalkreuter E."/>
            <person name="Kautsar S.A."/>
            <person name="Yang D."/>
            <person name="Bader C.D."/>
            <person name="Teijaro C.N."/>
            <person name="Fluegel L."/>
            <person name="Davis C.M."/>
            <person name="Simpson J.R."/>
            <person name="Lauterbach L."/>
            <person name="Steele A.D."/>
            <person name="Gui C."/>
            <person name="Meng S."/>
            <person name="Li G."/>
            <person name="Viehrig K."/>
            <person name="Ye F."/>
            <person name="Su P."/>
            <person name="Kiefer A.F."/>
            <person name="Nichols A."/>
            <person name="Cepeda A.J."/>
            <person name="Yan W."/>
            <person name="Fan B."/>
            <person name="Jiang Y."/>
            <person name="Adhikari A."/>
            <person name="Zheng C.-J."/>
            <person name="Schuster L."/>
            <person name="Cowan T.M."/>
            <person name="Smanski M.J."/>
            <person name="Chevrette M.G."/>
            <person name="De Carvalho L.P.S."/>
            <person name="Shen B."/>
        </authorList>
    </citation>
    <scope>NUCLEOTIDE SEQUENCE [LARGE SCALE GENOMIC DNA]</scope>
    <source>
        <strain evidence="1 2">NPDC050100</strain>
    </source>
</reference>
<keyword evidence="2" id="KW-1185">Reference proteome</keyword>
<dbReference type="RefSeq" id="WP_358139880.1">
    <property type="nucleotide sequence ID" value="NZ_JBFALK010000025.1"/>
</dbReference>
<organism evidence="1 2">
    <name type="scientific">Microtetraspora glauca</name>
    <dbReference type="NCBI Taxonomy" id="1996"/>
    <lineage>
        <taxon>Bacteria</taxon>
        <taxon>Bacillati</taxon>
        <taxon>Actinomycetota</taxon>
        <taxon>Actinomycetes</taxon>
        <taxon>Streptosporangiales</taxon>
        <taxon>Streptosporangiaceae</taxon>
        <taxon>Microtetraspora</taxon>
    </lineage>
</organism>
<accession>A0ABV3GQH0</accession>
<comment type="caution">
    <text evidence="1">The sequence shown here is derived from an EMBL/GenBank/DDBJ whole genome shotgun (WGS) entry which is preliminary data.</text>
</comment>
<evidence type="ECO:0000313" key="1">
    <source>
        <dbReference type="EMBL" id="MEV0973865.1"/>
    </source>
</evidence>
<evidence type="ECO:0008006" key="3">
    <source>
        <dbReference type="Google" id="ProtNLM"/>
    </source>
</evidence>
<dbReference type="Proteomes" id="UP001551675">
    <property type="component" value="Unassembled WGS sequence"/>
</dbReference>
<gene>
    <name evidence="1" type="ORF">AB0I59_35180</name>
</gene>
<name>A0ABV3GQH0_MICGL</name>
<protein>
    <recommendedName>
        <fullName evidence="3">DJ-1/PfpI domain-containing protein</fullName>
    </recommendedName>
</protein>